<dbReference type="AlphaFoldDB" id="A0A097AP38"/>
<protein>
    <submittedName>
        <fullName evidence="1">Uncharacterized protein</fullName>
    </submittedName>
</protein>
<dbReference type="HOGENOM" id="CLU_2866354_0_0_9"/>
<proteinExistence type="predicted"/>
<reference evidence="2" key="1">
    <citation type="journal article" date="2015" name="Genome Announc.">
        <title>Whole-Genome Sequences of 80 Environmental and Clinical Isolates of Burkholderia pseudomallei.</title>
        <authorList>
            <person name="Johnson S.L."/>
            <person name="Baker A.L."/>
            <person name="Chain P.S."/>
            <person name="Currie B.J."/>
            <person name="Daligault H.E."/>
            <person name="Davenport K.W."/>
            <person name="Davis C.B."/>
            <person name="Inglis T.J."/>
            <person name="Kaestli M."/>
            <person name="Koren S."/>
            <person name="Mayo M."/>
            <person name="Merritt A.J."/>
            <person name="Price E.P."/>
            <person name="Sarovich D.S."/>
            <person name="Warner J."/>
            <person name="Rosovitz M.J."/>
        </authorList>
    </citation>
    <scope>NUCLEOTIDE SEQUENCE [LARGE SCALE GENOMIC DNA]</scope>
    <source>
        <strain evidence="2">DSM 2030</strain>
    </source>
</reference>
<gene>
    <name evidence="1" type="ORF">TKV_c03660</name>
</gene>
<evidence type="ECO:0000313" key="1">
    <source>
        <dbReference type="EMBL" id="AIS51570.1"/>
    </source>
</evidence>
<dbReference type="KEGG" id="tki:TKV_c03660"/>
<organism evidence="1 2">
    <name type="scientific">Thermoanaerobacter kivui</name>
    <name type="common">Acetogenium kivui</name>
    <dbReference type="NCBI Taxonomy" id="2325"/>
    <lineage>
        <taxon>Bacteria</taxon>
        <taxon>Bacillati</taxon>
        <taxon>Bacillota</taxon>
        <taxon>Clostridia</taxon>
        <taxon>Thermoanaerobacterales</taxon>
        <taxon>Thermoanaerobacteraceae</taxon>
        <taxon>Thermoanaerobacter</taxon>
    </lineage>
</organism>
<evidence type="ECO:0000313" key="2">
    <source>
        <dbReference type="Proteomes" id="UP000029669"/>
    </source>
</evidence>
<name>A0A097AP38_THEKI</name>
<dbReference type="Proteomes" id="UP000029669">
    <property type="component" value="Chromosome"/>
</dbReference>
<dbReference type="STRING" id="2325.TKV_c03660"/>
<accession>A0A097AP38</accession>
<dbReference type="EMBL" id="CP009170">
    <property type="protein sequence ID" value="AIS51570.1"/>
    <property type="molecule type" value="Genomic_DNA"/>
</dbReference>
<sequence length="64" mass="7464">MWCAGKMILLKIEVYIDSNRLINSFLGDMVKRNIYVTHISKSQDSLEDIMYKFLKLGSDSFEDV</sequence>
<keyword evidence="2" id="KW-1185">Reference proteome</keyword>